<feature type="transmembrane region" description="Helical" evidence="9">
    <location>
        <begin position="358"/>
        <end position="376"/>
    </location>
</feature>
<feature type="transmembrane region" description="Helical" evidence="9">
    <location>
        <begin position="178"/>
        <end position="199"/>
    </location>
</feature>
<feature type="domain" description="SGNH" evidence="11">
    <location>
        <begin position="478"/>
        <end position="707"/>
    </location>
</feature>
<keyword evidence="3 12" id="KW-0808">Transferase</keyword>
<feature type="transmembrane region" description="Helical" evidence="9">
    <location>
        <begin position="291"/>
        <end position="311"/>
    </location>
</feature>
<keyword evidence="2" id="KW-1003">Cell membrane</keyword>
<keyword evidence="13" id="KW-1185">Reference proteome</keyword>
<evidence type="ECO:0000256" key="7">
    <source>
        <dbReference type="ARBA" id="ARBA00023315"/>
    </source>
</evidence>
<evidence type="ECO:0000256" key="5">
    <source>
        <dbReference type="ARBA" id="ARBA00022989"/>
    </source>
</evidence>
<dbReference type="PANTHER" id="PTHR23028">
    <property type="entry name" value="ACETYLTRANSFERASE"/>
    <property type="match status" value="1"/>
</dbReference>
<dbReference type="GO" id="GO:0016787">
    <property type="term" value="F:hydrolase activity"/>
    <property type="evidence" value="ECO:0007669"/>
    <property type="project" value="UniProtKB-KW"/>
</dbReference>
<dbReference type="SUPFAM" id="SSF52266">
    <property type="entry name" value="SGNH hydrolase"/>
    <property type="match status" value="1"/>
</dbReference>
<evidence type="ECO:0000256" key="3">
    <source>
        <dbReference type="ARBA" id="ARBA00022679"/>
    </source>
</evidence>
<keyword evidence="12" id="KW-0378">Hydrolase</keyword>
<feature type="region of interest" description="Disordered" evidence="8">
    <location>
        <begin position="1"/>
        <end position="35"/>
    </location>
</feature>
<dbReference type="AlphaFoldDB" id="A0A239IVP8"/>
<reference evidence="12 13" key="1">
    <citation type="submission" date="2017-06" db="EMBL/GenBank/DDBJ databases">
        <authorList>
            <person name="Kim H.J."/>
            <person name="Triplett B.A."/>
        </authorList>
    </citation>
    <scope>NUCLEOTIDE SEQUENCE [LARGE SCALE GENOMIC DNA]</scope>
    <source>
        <strain evidence="12 13">CGMCC 4.1858</strain>
    </source>
</reference>
<dbReference type="Gene3D" id="3.40.50.1110">
    <property type="entry name" value="SGNH hydrolase"/>
    <property type="match status" value="1"/>
</dbReference>
<dbReference type="RefSeq" id="WP_245938986.1">
    <property type="nucleotide sequence ID" value="NZ_FZOF01000011.1"/>
</dbReference>
<keyword evidence="7 12" id="KW-0012">Acyltransferase</keyword>
<organism evidence="12 13">
    <name type="scientific">Actinacidiphila glaucinigra</name>
    <dbReference type="NCBI Taxonomy" id="235986"/>
    <lineage>
        <taxon>Bacteria</taxon>
        <taxon>Bacillati</taxon>
        <taxon>Actinomycetota</taxon>
        <taxon>Actinomycetes</taxon>
        <taxon>Kitasatosporales</taxon>
        <taxon>Streptomycetaceae</taxon>
        <taxon>Actinacidiphila</taxon>
    </lineage>
</organism>
<dbReference type="InterPro" id="IPR050879">
    <property type="entry name" value="Acyltransferase_3"/>
</dbReference>
<dbReference type="EMBL" id="FZOF01000011">
    <property type="protein sequence ID" value="SNS97687.1"/>
    <property type="molecule type" value="Genomic_DNA"/>
</dbReference>
<evidence type="ECO:0000256" key="6">
    <source>
        <dbReference type="ARBA" id="ARBA00023136"/>
    </source>
</evidence>
<dbReference type="Pfam" id="PF19040">
    <property type="entry name" value="SGNH"/>
    <property type="match status" value="1"/>
</dbReference>
<evidence type="ECO:0000313" key="12">
    <source>
        <dbReference type="EMBL" id="SNS97687.1"/>
    </source>
</evidence>
<gene>
    <name evidence="12" type="ORF">SAMN05216252_111154</name>
</gene>
<dbReference type="GO" id="GO:0005886">
    <property type="term" value="C:plasma membrane"/>
    <property type="evidence" value="ECO:0007669"/>
    <property type="project" value="UniProtKB-SubCell"/>
</dbReference>
<comment type="subcellular location">
    <subcellularLocation>
        <location evidence="1">Cell membrane</location>
        <topology evidence="1">Multi-pass membrane protein</topology>
    </subcellularLocation>
</comment>
<accession>A0A239IVP8</accession>
<evidence type="ECO:0000259" key="11">
    <source>
        <dbReference type="Pfam" id="PF19040"/>
    </source>
</evidence>
<dbReference type="Proteomes" id="UP000198280">
    <property type="component" value="Unassembled WGS sequence"/>
</dbReference>
<protein>
    <submittedName>
        <fullName evidence="12">Peptidoglycan/LPS O-acetylase OafA/YrhL, contains acyltransferase and SGNH-hydrolase domains</fullName>
    </submittedName>
</protein>
<dbReference type="PANTHER" id="PTHR23028:SF53">
    <property type="entry name" value="ACYL_TRANSF_3 DOMAIN-CONTAINING PROTEIN"/>
    <property type="match status" value="1"/>
</dbReference>
<evidence type="ECO:0000256" key="1">
    <source>
        <dbReference type="ARBA" id="ARBA00004651"/>
    </source>
</evidence>
<dbReference type="InterPro" id="IPR002656">
    <property type="entry name" value="Acyl_transf_3_dom"/>
</dbReference>
<feature type="transmembrane region" description="Helical" evidence="9">
    <location>
        <begin position="113"/>
        <end position="134"/>
    </location>
</feature>
<dbReference type="GO" id="GO:0016747">
    <property type="term" value="F:acyltransferase activity, transferring groups other than amino-acyl groups"/>
    <property type="evidence" value="ECO:0007669"/>
    <property type="project" value="InterPro"/>
</dbReference>
<feature type="transmembrane region" description="Helical" evidence="9">
    <location>
        <begin position="332"/>
        <end position="352"/>
    </location>
</feature>
<proteinExistence type="predicted"/>
<keyword evidence="5 9" id="KW-1133">Transmembrane helix</keyword>
<evidence type="ECO:0000259" key="10">
    <source>
        <dbReference type="Pfam" id="PF01757"/>
    </source>
</evidence>
<dbReference type="Pfam" id="PF01757">
    <property type="entry name" value="Acyl_transf_3"/>
    <property type="match status" value="1"/>
</dbReference>
<evidence type="ECO:0000256" key="2">
    <source>
        <dbReference type="ARBA" id="ARBA00022475"/>
    </source>
</evidence>
<sequence>MVRASWPAESVTPAPAPPPPAGHGGQAPVPPGAPVPDAPAAGARLRMDIQGLRALAVVLVVLSHAGVRPLAGGYIGVDVFFVISGFLITSLLSRELARTGRVSLRQFYARRALRLLPASTAVGLVTLGGAWLFLSKVRFQEYVGDALSSTVYLVNFRLANAGTDYLRADSPPSPFQHYWSLAVEEQFYLLWPLLLWASWRLARRRTGLLAAPLAVLCLISFALNVSVTDVSPSWGYFGSHTRLWELGAGALLALCAGSLERLPAWPAAAMSWTGLVSLAVAALLFDEDTPFPGWYALVPVLGAVLVLAGGCRPTRFGAGRLLSLRPLTWVGGLSYGWYLWHWPALLILPAALNRQPTVGLTLLCAVFALLPAWGTLHLVENPVRFHRLFRGRPVRALGLGAGLTACAVAAALVATAFPPPISSGLAAPQLKSVLTASADPQARLTRLLTASPPSLPANLSPALTEIKTTSSSIYRDGCHIGYQSTATPPCVYGDPSASRTVVLFGDSHAAQWFPALERLAREHHWRLVSLTKASCKVAAVTTVYQGRPYTSCDRWRAKELARIRSLHPALVVTSSSDTADLARPSGDPRRQWTDGFERTYRELRKSGAEVLAVQDTPWPDGDAVECAGDHPMELRQCTSDIGHAVRDPDKKREITEAAAATGVSVVDPVPWLCGTGGTCPVVVEDTFVYRDDSHLTESYAEAIAPVLGQTMTTLYGSDLSRHPEPARRG</sequence>
<feature type="domain" description="Acyltransferase 3" evidence="10">
    <location>
        <begin position="49"/>
        <end position="373"/>
    </location>
</feature>
<evidence type="ECO:0000256" key="8">
    <source>
        <dbReference type="SAM" id="MobiDB-lite"/>
    </source>
</evidence>
<feature type="transmembrane region" description="Helical" evidence="9">
    <location>
        <begin position="396"/>
        <end position="417"/>
    </location>
</feature>
<feature type="transmembrane region" description="Helical" evidence="9">
    <location>
        <begin position="73"/>
        <end position="92"/>
    </location>
</feature>
<dbReference type="InterPro" id="IPR036514">
    <property type="entry name" value="SGNH_hydro_sf"/>
</dbReference>
<evidence type="ECO:0000313" key="13">
    <source>
        <dbReference type="Proteomes" id="UP000198280"/>
    </source>
</evidence>
<dbReference type="InterPro" id="IPR043968">
    <property type="entry name" value="SGNH"/>
</dbReference>
<dbReference type="GO" id="GO:0009103">
    <property type="term" value="P:lipopolysaccharide biosynthetic process"/>
    <property type="evidence" value="ECO:0007669"/>
    <property type="project" value="TreeGrafter"/>
</dbReference>
<keyword evidence="6 9" id="KW-0472">Membrane</keyword>
<feature type="transmembrane region" description="Helical" evidence="9">
    <location>
        <begin position="206"/>
        <end position="223"/>
    </location>
</feature>
<evidence type="ECO:0000256" key="4">
    <source>
        <dbReference type="ARBA" id="ARBA00022692"/>
    </source>
</evidence>
<name>A0A239IVP8_9ACTN</name>
<keyword evidence="4 9" id="KW-0812">Transmembrane</keyword>
<evidence type="ECO:0000256" key="9">
    <source>
        <dbReference type="SAM" id="Phobius"/>
    </source>
</evidence>